<evidence type="ECO:0000313" key="3">
    <source>
        <dbReference type="Proteomes" id="UP000188268"/>
    </source>
</evidence>
<keyword evidence="3" id="KW-1185">Reference proteome</keyword>
<proteinExistence type="predicted"/>
<protein>
    <submittedName>
        <fullName evidence="2">Uncharacterized protein</fullName>
    </submittedName>
</protein>
<evidence type="ECO:0000313" key="2">
    <source>
        <dbReference type="EMBL" id="OMO58778.1"/>
    </source>
</evidence>
<organism evidence="2 3">
    <name type="scientific">Corchorus capsularis</name>
    <name type="common">Jute</name>
    <dbReference type="NCBI Taxonomy" id="210143"/>
    <lineage>
        <taxon>Eukaryota</taxon>
        <taxon>Viridiplantae</taxon>
        <taxon>Streptophyta</taxon>
        <taxon>Embryophyta</taxon>
        <taxon>Tracheophyta</taxon>
        <taxon>Spermatophyta</taxon>
        <taxon>Magnoliopsida</taxon>
        <taxon>eudicotyledons</taxon>
        <taxon>Gunneridae</taxon>
        <taxon>Pentapetalae</taxon>
        <taxon>rosids</taxon>
        <taxon>malvids</taxon>
        <taxon>Malvales</taxon>
        <taxon>Malvaceae</taxon>
        <taxon>Grewioideae</taxon>
        <taxon>Apeibeae</taxon>
        <taxon>Corchorus</taxon>
    </lineage>
</organism>
<name>A0A1R3GL05_COCAP</name>
<dbReference type="EMBL" id="AWWV01014142">
    <property type="protein sequence ID" value="OMO58778.1"/>
    <property type="molecule type" value="Genomic_DNA"/>
</dbReference>
<evidence type="ECO:0000256" key="1">
    <source>
        <dbReference type="SAM" id="MobiDB-lite"/>
    </source>
</evidence>
<comment type="caution">
    <text evidence="2">The sequence shown here is derived from an EMBL/GenBank/DDBJ whole genome shotgun (WGS) entry which is preliminary data.</text>
</comment>
<gene>
    <name evidence="2" type="ORF">CCACVL1_25361</name>
</gene>
<dbReference type="Gramene" id="OMO58778">
    <property type="protein sequence ID" value="OMO58778"/>
    <property type="gene ID" value="CCACVL1_25361"/>
</dbReference>
<dbReference type="AlphaFoldDB" id="A0A1R3GL05"/>
<feature type="region of interest" description="Disordered" evidence="1">
    <location>
        <begin position="18"/>
        <end position="44"/>
    </location>
</feature>
<accession>A0A1R3GL05</accession>
<reference evidence="2 3" key="1">
    <citation type="submission" date="2013-09" db="EMBL/GenBank/DDBJ databases">
        <title>Corchorus capsularis genome sequencing.</title>
        <authorList>
            <person name="Alam M."/>
            <person name="Haque M.S."/>
            <person name="Islam M.S."/>
            <person name="Emdad E.M."/>
            <person name="Islam M.M."/>
            <person name="Ahmed B."/>
            <person name="Halim A."/>
            <person name="Hossen Q.M.M."/>
            <person name="Hossain M.Z."/>
            <person name="Ahmed R."/>
            <person name="Khan M.M."/>
            <person name="Islam R."/>
            <person name="Rashid M.M."/>
            <person name="Khan S.A."/>
            <person name="Rahman M.S."/>
            <person name="Alam M."/>
        </authorList>
    </citation>
    <scope>NUCLEOTIDE SEQUENCE [LARGE SCALE GENOMIC DNA]</scope>
    <source>
        <strain evidence="3">cv. CVL-1</strain>
        <tissue evidence="2">Whole seedling</tissue>
    </source>
</reference>
<sequence>MPDHHAGAPANLRWNRECAKSCSSPSPSQIRPWFSPKHPLTLQI</sequence>
<dbReference type="Proteomes" id="UP000188268">
    <property type="component" value="Unassembled WGS sequence"/>
</dbReference>